<dbReference type="KEGG" id="tpol:Mal48_43750"/>
<proteinExistence type="predicted"/>
<organism evidence="2 3">
    <name type="scientific">Thalassoglobus polymorphus</name>
    <dbReference type="NCBI Taxonomy" id="2527994"/>
    <lineage>
        <taxon>Bacteria</taxon>
        <taxon>Pseudomonadati</taxon>
        <taxon>Planctomycetota</taxon>
        <taxon>Planctomycetia</taxon>
        <taxon>Planctomycetales</taxon>
        <taxon>Planctomycetaceae</taxon>
        <taxon>Thalassoglobus</taxon>
    </lineage>
</organism>
<keyword evidence="3" id="KW-1185">Reference proteome</keyword>
<keyword evidence="1" id="KW-1133">Transmembrane helix</keyword>
<keyword evidence="1" id="KW-0472">Membrane</keyword>
<gene>
    <name evidence="2" type="ORF">Mal48_43750</name>
</gene>
<name>A0A517QTY3_9PLAN</name>
<accession>A0A517QTY3</accession>
<evidence type="ECO:0000313" key="2">
    <source>
        <dbReference type="EMBL" id="QDT35100.1"/>
    </source>
</evidence>
<dbReference type="EMBL" id="CP036267">
    <property type="protein sequence ID" value="QDT35100.1"/>
    <property type="molecule type" value="Genomic_DNA"/>
</dbReference>
<evidence type="ECO:0000313" key="3">
    <source>
        <dbReference type="Proteomes" id="UP000315724"/>
    </source>
</evidence>
<feature type="transmembrane region" description="Helical" evidence="1">
    <location>
        <begin position="29"/>
        <end position="51"/>
    </location>
</feature>
<sequence length="123" mass="13501">MRIHKIRFQERKSAMSTLFQSLMSDECGFIVSAELVLVATILVIGMIVGLAEIQSALVAELNDVADAIGSINQSYFFTGFSAEKGYGQVKSKTYGSTFQDIRDECDGNQCELSCDDPEGEGWK</sequence>
<dbReference type="AlphaFoldDB" id="A0A517QTY3"/>
<reference evidence="2 3" key="1">
    <citation type="submission" date="2019-02" db="EMBL/GenBank/DDBJ databases">
        <title>Deep-cultivation of Planctomycetes and their phenomic and genomic characterization uncovers novel biology.</title>
        <authorList>
            <person name="Wiegand S."/>
            <person name="Jogler M."/>
            <person name="Boedeker C."/>
            <person name="Pinto D."/>
            <person name="Vollmers J."/>
            <person name="Rivas-Marin E."/>
            <person name="Kohn T."/>
            <person name="Peeters S.H."/>
            <person name="Heuer A."/>
            <person name="Rast P."/>
            <person name="Oberbeckmann S."/>
            <person name="Bunk B."/>
            <person name="Jeske O."/>
            <person name="Meyerdierks A."/>
            <person name="Storesund J.E."/>
            <person name="Kallscheuer N."/>
            <person name="Luecker S."/>
            <person name="Lage O.M."/>
            <person name="Pohl T."/>
            <person name="Merkel B.J."/>
            <person name="Hornburger P."/>
            <person name="Mueller R.-W."/>
            <person name="Bruemmer F."/>
            <person name="Labrenz M."/>
            <person name="Spormann A.M."/>
            <person name="Op den Camp H."/>
            <person name="Overmann J."/>
            <person name="Amann R."/>
            <person name="Jetten M.S.M."/>
            <person name="Mascher T."/>
            <person name="Medema M.H."/>
            <person name="Devos D.P."/>
            <person name="Kaster A.-K."/>
            <person name="Ovreas L."/>
            <person name="Rohde M."/>
            <person name="Galperin M.Y."/>
            <person name="Jogler C."/>
        </authorList>
    </citation>
    <scope>NUCLEOTIDE SEQUENCE [LARGE SCALE GENOMIC DNA]</scope>
    <source>
        <strain evidence="2 3">Mal48</strain>
    </source>
</reference>
<evidence type="ECO:0000256" key="1">
    <source>
        <dbReference type="SAM" id="Phobius"/>
    </source>
</evidence>
<evidence type="ECO:0008006" key="4">
    <source>
        <dbReference type="Google" id="ProtNLM"/>
    </source>
</evidence>
<protein>
    <recommendedName>
        <fullName evidence="4">Branched-chain amino acid aminotransferase</fullName>
    </recommendedName>
</protein>
<dbReference type="Proteomes" id="UP000315724">
    <property type="component" value="Chromosome"/>
</dbReference>
<keyword evidence="1" id="KW-0812">Transmembrane</keyword>